<sequence>MGDSAADATRLAGGNAEAGDADPAADATLTPAAPSPPHATGSAGPRSVATKRKHGQSACAATGQQQCGDGGGGDDDRDGGGGGEGKRPPRRHKRSRQERGAGERHVPPPKKRNAGVSFGAEHFAETECYVEAGLRRVRPYRFDFTSYCKGRWLGRTLGEVLASEFRAQGPRYYEAACAAGRITLNGERTSLDVVLRDNDLVRHTVHRHEPPVAAGPVTLLAQTDELVVVDKPSSMPVHPCGRYRHNTVIFVLGKEHGLAPLHTVHRLDRLTSGVLLFAHTLEAVQRLDRQIREREVQKEYLCRVEGRFPGGEGEEAEEVVCAEPVLVVSYSVGVCRVDTRGKPCRTTFTRLSYNGRSSVLLCRPETGRMHQIRVHLQFLGHPILNDPVYNTAAWGPARARGGTIGKSDEQLLQDLLADRRRLGEEVTESCDGDCGSIGNGEGGSIVGGGIACSGNDDTAQKSSAGSGGGDGGGTNEPVTTSSEAEDSWAGGQDPLCSECRQTRPDPRPDQLIMFLHALRYRGPGWEYTAPTPEWASADWQEPPRPDTEKSEGEPGRNETLASTTTPGHN</sequence>
<evidence type="ECO:0000256" key="4">
    <source>
        <dbReference type="ARBA" id="ARBA00022664"/>
    </source>
</evidence>
<comment type="function">
    <text evidence="6">Pseudouridine synthase that catalyzes pseudouridylation of mRNAs.</text>
</comment>
<dbReference type="PROSITE" id="PS01129">
    <property type="entry name" value="PSI_RLU"/>
    <property type="match status" value="1"/>
</dbReference>
<feature type="region of interest" description="Disordered" evidence="10">
    <location>
        <begin position="523"/>
        <end position="569"/>
    </location>
</feature>
<evidence type="ECO:0000256" key="8">
    <source>
        <dbReference type="ARBA" id="ARBA00080257"/>
    </source>
</evidence>
<dbReference type="GO" id="GO:0009982">
    <property type="term" value="F:pseudouridine synthase activity"/>
    <property type="evidence" value="ECO:0007669"/>
    <property type="project" value="InterPro"/>
</dbReference>
<evidence type="ECO:0000313" key="12">
    <source>
        <dbReference type="Proteomes" id="UP001318040"/>
    </source>
</evidence>
<gene>
    <name evidence="13" type="primary">LOC116947269</name>
</gene>
<dbReference type="InterPro" id="IPR006225">
    <property type="entry name" value="PsdUridine_synth_RluC/D"/>
</dbReference>
<keyword evidence="3" id="KW-0597">Phosphoprotein</keyword>
<dbReference type="InterPro" id="IPR006145">
    <property type="entry name" value="PsdUridine_synth_RsuA/RluA"/>
</dbReference>
<dbReference type="AlphaFoldDB" id="A0AAJ7X2C1"/>
<feature type="domain" description="Pseudouridine synthase RsuA/RluA-like" evidence="11">
    <location>
        <begin position="226"/>
        <end position="377"/>
    </location>
</feature>
<dbReference type="KEGG" id="pmrn:116947269"/>
<dbReference type="Gene3D" id="3.30.2350.10">
    <property type="entry name" value="Pseudouridine synthase"/>
    <property type="match status" value="1"/>
</dbReference>
<evidence type="ECO:0000256" key="6">
    <source>
        <dbReference type="ARBA" id="ARBA00057241"/>
    </source>
</evidence>
<evidence type="ECO:0000256" key="10">
    <source>
        <dbReference type="SAM" id="MobiDB-lite"/>
    </source>
</evidence>
<keyword evidence="5" id="KW-0413">Isomerase</keyword>
<evidence type="ECO:0000259" key="11">
    <source>
        <dbReference type="Pfam" id="PF00849"/>
    </source>
</evidence>
<feature type="compositionally biased region" description="Basic and acidic residues" evidence="10">
    <location>
        <begin position="541"/>
        <end position="556"/>
    </location>
</feature>
<dbReference type="Proteomes" id="UP001318040">
    <property type="component" value="Chromosome 29"/>
</dbReference>
<feature type="compositionally biased region" description="Basic and acidic residues" evidence="10">
    <location>
        <begin position="97"/>
        <end position="106"/>
    </location>
</feature>
<dbReference type="SUPFAM" id="SSF55120">
    <property type="entry name" value="Pseudouridine synthase"/>
    <property type="match status" value="1"/>
</dbReference>
<dbReference type="InterPro" id="IPR006224">
    <property type="entry name" value="PsdUridine_synth_RluA-like_CS"/>
</dbReference>
<dbReference type="PANTHER" id="PTHR21600">
    <property type="entry name" value="MITOCHONDRIAL RNA PSEUDOURIDINE SYNTHASE"/>
    <property type="match status" value="1"/>
</dbReference>
<proteinExistence type="inferred from homology"/>
<evidence type="ECO:0000256" key="9">
    <source>
        <dbReference type="PIRSR" id="PIRSR606225-1"/>
    </source>
</evidence>
<dbReference type="GO" id="GO:0003723">
    <property type="term" value="F:RNA binding"/>
    <property type="evidence" value="ECO:0007669"/>
    <property type="project" value="InterPro"/>
</dbReference>
<dbReference type="InterPro" id="IPR020103">
    <property type="entry name" value="PsdUridine_synth_cat_dom_sf"/>
</dbReference>
<evidence type="ECO:0000313" key="13">
    <source>
        <dbReference type="RefSeq" id="XP_032818690.1"/>
    </source>
</evidence>
<feature type="compositionally biased region" description="Low complexity" evidence="10">
    <location>
        <begin position="12"/>
        <end position="45"/>
    </location>
</feature>
<dbReference type="FunFam" id="3.30.2350.10:FF:000010">
    <property type="entry name" value="RNA pseudouridine synthase domain-containing 2"/>
    <property type="match status" value="1"/>
</dbReference>
<dbReference type="CDD" id="cd02557">
    <property type="entry name" value="PseudoU_synth_ScRIB2"/>
    <property type="match status" value="1"/>
</dbReference>
<evidence type="ECO:0000256" key="1">
    <source>
        <dbReference type="ARBA" id="ARBA00001166"/>
    </source>
</evidence>
<feature type="compositionally biased region" description="Polar residues" evidence="10">
    <location>
        <begin position="559"/>
        <end position="569"/>
    </location>
</feature>
<reference evidence="13" key="1">
    <citation type="submission" date="2025-08" db="UniProtKB">
        <authorList>
            <consortium name="RefSeq"/>
        </authorList>
    </citation>
    <scope>IDENTIFICATION</scope>
    <source>
        <tissue evidence="13">Sperm</tissue>
    </source>
</reference>
<organism evidence="12 13">
    <name type="scientific">Petromyzon marinus</name>
    <name type="common">Sea lamprey</name>
    <dbReference type="NCBI Taxonomy" id="7757"/>
    <lineage>
        <taxon>Eukaryota</taxon>
        <taxon>Metazoa</taxon>
        <taxon>Chordata</taxon>
        <taxon>Craniata</taxon>
        <taxon>Vertebrata</taxon>
        <taxon>Cyclostomata</taxon>
        <taxon>Hyperoartia</taxon>
        <taxon>Petromyzontiformes</taxon>
        <taxon>Petromyzontidae</taxon>
        <taxon>Petromyzon</taxon>
    </lineage>
</organism>
<dbReference type="InterPro" id="IPR050188">
    <property type="entry name" value="RluA_PseudoU_synthase"/>
</dbReference>
<feature type="region of interest" description="Disordered" evidence="10">
    <location>
        <begin position="457"/>
        <end position="507"/>
    </location>
</feature>
<dbReference type="PANTHER" id="PTHR21600:SF40">
    <property type="entry name" value="PSEUDOURIDYLATE SYNTHASE RPUSD2"/>
    <property type="match status" value="1"/>
</dbReference>
<protein>
    <recommendedName>
        <fullName evidence="7">Pseudouridylate synthase RPUSD2</fullName>
    </recommendedName>
    <alternativeName>
        <fullName evidence="8">RNA pseudouridylate synthase domain-containing protein 2</fullName>
    </alternativeName>
</protein>
<dbReference type="RefSeq" id="XP_032818690.1">
    <property type="nucleotide sequence ID" value="XM_032962799.1"/>
</dbReference>
<comment type="similarity">
    <text evidence="2">Belongs to the pseudouridine synthase RluA family.</text>
</comment>
<evidence type="ECO:0000256" key="5">
    <source>
        <dbReference type="ARBA" id="ARBA00023235"/>
    </source>
</evidence>
<dbReference type="NCBIfam" id="TIGR00005">
    <property type="entry name" value="rluA_subfam"/>
    <property type="match status" value="1"/>
</dbReference>
<dbReference type="GO" id="GO:0000455">
    <property type="term" value="P:enzyme-directed rRNA pseudouridine synthesis"/>
    <property type="evidence" value="ECO:0007669"/>
    <property type="project" value="TreeGrafter"/>
</dbReference>
<evidence type="ECO:0000256" key="7">
    <source>
        <dbReference type="ARBA" id="ARBA00072682"/>
    </source>
</evidence>
<feature type="active site" evidence="9">
    <location>
        <position position="268"/>
    </location>
</feature>
<accession>A0AAJ7X2C1</accession>
<keyword evidence="12" id="KW-1185">Reference proteome</keyword>
<feature type="compositionally biased region" description="Gly residues" evidence="10">
    <location>
        <begin position="465"/>
        <end position="474"/>
    </location>
</feature>
<dbReference type="GO" id="GO:0006397">
    <property type="term" value="P:mRNA processing"/>
    <property type="evidence" value="ECO:0007669"/>
    <property type="project" value="UniProtKB-KW"/>
</dbReference>
<dbReference type="Pfam" id="PF00849">
    <property type="entry name" value="PseudoU_synth_2"/>
    <property type="match status" value="1"/>
</dbReference>
<evidence type="ECO:0000256" key="2">
    <source>
        <dbReference type="ARBA" id="ARBA00010876"/>
    </source>
</evidence>
<name>A0AAJ7X2C1_PETMA</name>
<comment type="catalytic activity">
    <reaction evidence="1">
        <text>a uridine in mRNA = a pseudouridine in mRNA</text>
        <dbReference type="Rhea" id="RHEA:56644"/>
        <dbReference type="Rhea" id="RHEA-COMP:14658"/>
        <dbReference type="Rhea" id="RHEA-COMP:14659"/>
        <dbReference type="ChEBI" id="CHEBI:65314"/>
        <dbReference type="ChEBI" id="CHEBI:65315"/>
    </reaction>
</comment>
<keyword evidence="4" id="KW-0507">mRNA processing</keyword>
<evidence type="ECO:0000256" key="3">
    <source>
        <dbReference type="ARBA" id="ARBA00022553"/>
    </source>
</evidence>
<feature type="region of interest" description="Disordered" evidence="10">
    <location>
        <begin position="1"/>
        <end position="116"/>
    </location>
</feature>